<name>A0ABX2JZ75_9MYCO</name>
<keyword evidence="2" id="KW-1185">Reference proteome</keyword>
<proteinExistence type="predicted"/>
<evidence type="ECO:0000313" key="2">
    <source>
        <dbReference type="Proteomes" id="UP000708347"/>
    </source>
</evidence>
<sequence>MDSAPVDVVPQPPQHITDSDAFAAWQSAVAGQLTDLSFSDFTRYHQRVDHPLSTEFSLALMVPPSVFNQAWNTTPREVIAQSLRYIADQVDGTNLGEDDDRELPGDFPVWIRGTRVGDWVFTNLPEHDTSWLLAVTNAHTDDSQGQTR</sequence>
<organism evidence="1 2">
    <name type="scientific">Mycolicibacterium sphagni</name>
    <dbReference type="NCBI Taxonomy" id="1786"/>
    <lineage>
        <taxon>Bacteria</taxon>
        <taxon>Bacillati</taxon>
        <taxon>Actinomycetota</taxon>
        <taxon>Actinomycetes</taxon>
        <taxon>Mycobacteriales</taxon>
        <taxon>Mycobacteriaceae</taxon>
        <taxon>Mycolicibacterium</taxon>
    </lineage>
</organism>
<dbReference type="Proteomes" id="UP000708347">
    <property type="component" value="Unassembled WGS sequence"/>
</dbReference>
<accession>A0ABX2JZ75</accession>
<evidence type="ECO:0000313" key="1">
    <source>
        <dbReference type="EMBL" id="NTY62202.1"/>
    </source>
</evidence>
<reference evidence="1 2" key="1">
    <citation type="submission" date="2019-05" db="EMBL/GenBank/DDBJ databases">
        <title>Mycolicibacterium sphagni ENV482 genome assembly.</title>
        <authorList>
            <person name="Chen W."/>
            <person name="Faulkner N.W."/>
            <person name="Hyman M.R."/>
        </authorList>
    </citation>
    <scope>NUCLEOTIDE SEQUENCE [LARGE SCALE GENOMIC DNA]</scope>
    <source>
        <strain evidence="1 2">ENV482</strain>
    </source>
</reference>
<gene>
    <name evidence="1" type="ORF">FEG63_21920</name>
</gene>
<dbReference type="EMBL" id="VBSB01000014">
    <property type="protein sequence ID" value="NTY62202.1"/>
    <property type="molecule type" value="Genomic_DNA"/>
</dbReference>
<dbReference type="RefSeq" id="WP_174399930.1">
    <property type="nucleotide sequence ID" value="NZ_VBSB01000014.1"/>
</dbReference>
<protein>
    <submittedName>
        <fullName evidence="1">Uncharacterized protein</fullName>
    </submittedName>
</protein>
<comment type="caution">
    <text evidence="1">The sequence shown here is derived from an EMBL/GenBank/DDBJ whole genome shotgun (WGS) entry which is preliminary data.</text>
</comment>